<gene>
    <name evidence="2" type="ORF">SAMN02745673_02864</name>
</gene>
<dbReference type="AlphaFoldDB" id="A0A1T4RPF1"/>
<reference evidence="2 3" key="1">
    <citation type="submission" date="2017-02" db="EMBL/GenBank/DDBJ databases">
        <authorList>
            <person name="Peterson S.W."/>
        </authorList>
    </citation>
    <scope>NUCLEOTIDE SEQUENCE [LARGE SCALE GENOMIC DNA]</scope>
    <source>
        <strain evidence="2 3">DSM 45154</strain>
    </source>
</reference>
<evidence type="ECO:0000313" key="3">
    <source>
        <dbReference type="Proteomes" id="UP000190637"/>
    </source>
</evidence>
<keyword evidence="1" id="KW-0472">Membrane</keyword>
<dbReference type="Proteomes" id="UP000190637">
    <property type="component" value="Unassembled WGS sequence"/>
</dbReference>
<dbReference type="EMBL" id="FUWS01000007">
    <property type="protein sequence ID" value="SKA17859.1"/>
    <property type="molecule type" value="Genomic_DNA"/>
</dbReference>
<feature type="transmembrane region" description="Helical" evidence="1">
    <location>
        <begin position="39"/>
        <end position="63"/>
    </location>
</feature>
<evidence type="ECO:0000256" key="1">
    <source>
        <dbReference type="SAM" id="Phobius"/>
    </source>
</evidence>
<dbReference type="STRING" id="1122192.SAMN02745673_02864"/>
<evidence type="ECO:0000313" key="2">
    <source>
        <dbReference type="EMBL" id="SKA17859.1"/>
    </source>
</evidence>
<keyword evidence="3" id="KW-1185">Reference proteome</keyword>
<organism evidence="2 3">
    <name type="scientific">Marinactinospora thermotolerans DSM 45154</name>
    <dbReference type="NCBI Taxonomy" id="1122192"/>
    <lineage>
        <taxon>Bacteria</taxon>
        <taxon>Bacillati</taxon>
        <taxon>Actinomycetota</taxon>
        <taxon>Actinomycetes</taxon>
        <taxon>Streptosporangiales</taxon>
        <taxon>Nocardiopsidaceae</taxon>
        <taxon>Marinactinospora</taxon>
    </lineage>
</organism>
<feature type="transmembrane region" description="Helical" evidence="1">
    <location>
        <begin position="103"/>
        <end position="126"/>
    </location>
</feature>
<proteinExistence type="predicted"/>
<keyword evidence="1" id="KW-1133">Transmembrane helix</keyword>
<accession>A0A1T4RPF1</accession>
<protein>
    <submittedName>
        <fullName evidence="2">Uncharacterized protein</fullName>
    </submittedName>
</protein>
<keyword evidence="1" id="KW-0812">Transmembrane</keyword>
<feature type="transmembrane region" description="Helical" evidence="1">
    <location>
        <begin position="75"/>
        <end position="97"/>
    </location>
</feature>
<name>A0A1T4RPF1_9ACTN</name>
<sequence>MDLIRSWGAALVAYLVATALATASVTSRIAEGASGELGAVLLLFGPGALLVPLATTLAAGLGYPRSWPGGPTRRAFGVATVPVATVLIDTVPSGLLVGESGSAGVAALTVLRVAGVALGWASARLLRPPRTGPSRPHR</sequence>
<dbReference type="RefSeq" id="WP_078762173.1">
    <property type="nucleotide sequence ID" value="NZ_FUWS01000007.1"/>
</dbReference>